<evidence type="ECO:0000313" key="2">
    <source>
        <dbReference type="Proteomes" id="UP001153076"/>
    </source>
</evidence>
<organism evidence="1 2">
    <name type="scientific">Carnegiea gigantea</name>
    <dbReference type="NCBI Taxonomy" id="171969"/>
    <lineage>
        <taxon>Eukaryota</taxon>
        <taxon>Viridiplantae</taxon>
        <taxon>Streptophyta</taxon>
        <taxon>Embryophyta</taxon>
        <taxon>Tracheophyta</taxon>
        <taxon>Spermatophyta</taxon>
        <taxon>Magnoliopsida</taxon>
        <taxon>eudicotyledons</taxon>
        <taxon>Gunneridae</taxon>
        <taxon>Pentapetalae</taxon>
        <taxon>Caryophyllales</taxon>
        <taxon>Cactineae</taxon>
        <taxon>Cactaceae</taxon>
        <taxon>Cactoideae</taxon>
        <taxon>Echinocereeae</taxon>
        <taxon>Carnegiea</taxon>
    </lineage>
</organism>
<keyword evidence="2" id="KW-1185">Reference proteome</keyword>
<protein>
    <submittedName>
        <fullName evidence="1">Uncharacterized protein</fullName>
    </submittedName>
</protein>
<dbReference type="PANTHER" id="PTHR34835:SF90">
    <property type="entry name" value="AMINOTRANSFERASE-LIKE PLANT MOBILE DOMAIN-CONTAINING PROTEIN"/>
    <property type="match status" value="1"/>
</dbReference>
<dbReference type="EMBL" id="JAKOGI010004778">
    <property type="protein sequence ID" value="KAJ8419595.1"/>
    <property type="molecule type" value="Genomic_DNA"/>
</dbReference>
<reference evidence="1" key="1">
    <citation type="submission" date="2022-04" db="EMBL/GenBank/DDBJ databases">
        <title>Carnegiea gigantea Genome sequencing and assembly v2.</title>
        <authorList>
            <person name="Copetti D."/>
            <person name="Sanderson M.J."/>
            <person name="Burquez A."/>
            <person name="Wojciechowski M.F."/>
        </authorList>
    </citation>
    <scope>NUCLEOTIDE SEQUENCE</scope>
    <source>
        <strain evidence="1">SGP5-SGP5p</strain>
        <tissue evidence="1">Aerial part</tissue>
    </source>
</reference>
<name>A0A9Q1GI86_9CARY</name>
<gene>
    <name evidence="1" type="ORF">Cgig2_013231</name>
</gene>
<accession>A0A9Q1GI86</accession>
<evidence type="ECO:0000313" key="1">
    <source>
        <dbReference type="EMBL" id="KAJ8419595.1"/>
    </source>
</evidence>
<sequence length="151" mass="17619">MAKKDSGESFKRNFMIYLLNCFFRGTKHRYCNHPQNIKDVDQIASLDWCKFIVQKLITSVRHYKESKSAKGVHFDDSLFFLMDRHHAVHVDPTRKSQLRSVIEHHGIKPGLNHLRNVRIVGVHHDHAKVKVRAKTVVVLREQVRAESKGFP</sequence>
<dbReference type="AlphaFoldDB" id="A0A9Q1GI86"/>
<dbReference type="Proteomes" id="UP001153076">
    <property type="component" value="Unassembled WGS sequence"/>
</dbReference>
<proteinExistence type="predicted"/>
<comment type="caution">
    <text evidence="1">The sequence shown here is derived from an EMBL/GenBank/DDBJ whole genome shotgun (WGS) entry which is preliminary data.</text>
</comment>
<dbReference type="PANTHER" id="PTHR34835">
    <property type="entry name" value="OS07G0283600 PROTEIN-RELATED"/>
    <property type="match status" value="1"/>
</dbReference>
<dbReference type="OrthoDB" id="1001981at2759"/>